<reference evidence="2 3" key="1">
    <citation type="submission" date="2017-02" db="EMBL/GenBank/DDBJ databases">
        <authorList>
            <person name="Peterson S.W."/>
        </authorList>
    </citation>
    <scope>NUCLEOTIDE SEQUENCE [LARGE SCALE GENOMIC DNA]</scope>
    <source>
        <strain evidence="2 3">DSM 21481</strain>
    </source>
</reference>
<dbReference type="InterPro" id="IPR036291">
    <property type="entry name" value="NAD(P)-bd_dom_sf"/>
</dbReference>
<dbReference type="EMBL" id="FUZQ01000005">
    <property type="protein sequence ID" value="SKC72823.1"/>
    <property type="molecule type" value="Genomic_DNA"/>
</dbReference>
<dbReference type="SUPFAM" id="SSF51735">
    <property type="entry name" value="NAD(P)-binding Rossmann-fold domains"/>
    <property type="match status" value="1"/>
</dbReference>
<dbReference type="Gene3D" id="3.40.50.720">
    <property type="entry name" value="NAD(P)-binding Rossmann-like Domain"/>
    <property type="match status" value="1"/>
</dbReference>
<accession>A0A1T5LA43</accession>
<dbReference type="STRING" id="526729.SAMN04324258_3222"/>
<dbReference type="Proteomes" id="UP000189777">
    <property type="component" value="Unassembled WGS sequence"/>
</dbReference>
<feature type="domain" description="NAD-dependent epimerase/dehydratase" evidence="1">
    <location>
        <begin position="29"/>
        <end position="196"/>
    </location>
</feature>
<dbReference type="InterPro" id="IPR001509">
    <property type="entry name" value="Epimerase_deHydtase"/>
</dbReference>
<evidence type="ECO:0000313" key="3">
    <source>
        <dbReference type="Proteomes" id="UP000189777"/>
    </source>
</evidence>
<dbReference type="Pfam" id="PF01370">
    <property type="entry name" value="Epimerase"/>
    <property type="match status" value="1"/>
</dbReference>
<sequence length="338" mass="35813">MRTVDELERMLATPSAGLVADMGELEGDVLVLGAAGKLGPSLVRLAANAVAEAGSGARVTAVSRFSTPGSAERLQAAGAATLVADLTDEAALADLPDSANVVFLVGAKFGSDGNEAGTWHTNTYLPGRVAERFASSRIVALSTGNVYPLVATDDGGSREGDAPGPVGEYAMSCLGRERVLEAMSRRHSTPVSLIRLNYAVEMRYGVLVDLAQQILAEEPIDITTSHVNLVWQGYANEVTLRALRRADSPPFVLNVTGADTLRVHDLALALGQRLGRDVTFVGSEAPTALLSDASRCHDRYGYPAFDVDELVDLTAHWIADGGEVHGKPTKFQRRDGKF</sequence>
<proteinExistence type="predicted"/>
<dbReference type="RefSeq" id="WP_079575448.1">
    <property type="nucleotide sequence ID" value="NZ_FUZQ01000005.1"/>
</dbReference>
<keyword evidence="3" id="KW-1185">Reference proteome</keyword>
<gene>
    <name evidence="2" type="ORF">SAMN04324258_3222</name>
</gene>
<evidence type="ECO:0000259" key="1">
    <source>
        <dbReference type="Pfam" id="PF01370"/>
    </source>
</evidence>
<evidence type="ECO:0000313" key="2">
    <source>
        <dbReference type="EMBL" id="SKC72823.1"/>
    </source>
</evidence>
<dbReference type="OrthoDB" id="9785845at2"/>
<name>A0A1T5LA43_9MICO</name>
<dbReference type="AlphaFoldDB" id="A0A1T5LA43"/>
<protein>
    <submittedName>
        <fullName evidence="2">Nucleoside-diphosphate-sugar epimerase</fullName>
    </submittedName>
</protein>
<organism evidence="2 3">
    <name type="scientific">Krasilnikoviella flava</name>
    <dbReference type="NCBI Taxonomy" id="526729"/>
    <lineage>
        <taxon>Bacteria</taxon>
        <taxon>Bacillati</taxon>
        <taxon>Actinomycetota</taxon>
        <taxon>Actinomycetes</taxon>
        <taxon>Micrococcales</taxon>
        <taxon>Promicromonosporaceae</taxon>
        <taxon>Krasilnikoviella</taxon>
    </lineage>
</organism>